<dbReference type="AlphaFoldDB" id="A0A6G0Y911"/>
<comment type="caution">
    <text evidence="1">The sequence shown here is derived from an EMBL/GenBank/DDBJ whole genome shotgun (WGS) entry which is preliminary data.</text>
</comment>
<dbReference type="OrthoDB" id="10602352at2759"/>
<evidence type="ECO:0000313" key="1">
    <source>
        <dbReference type="EMBL" id="KAF0751191.1"/>
    </source>
</evidence>
<keyword evidence="2" id="KW-1185">Reference proteome</keyword>
<gene>
    <name evidence="1" type="ORF">FWK35_00014811</name>
</gene>
<accession>A0A6G0Y911</accession>
<organism evidence="1 2">
    <name type="scientific">Aphis craccivora</name>
    <name type="common">Cowpea aphid</name>
    <dbReference type="NCBI Taxonomy" id="307492"/>
    <lineage>
        <taxon>Eukaryota</taxon>
        <taxon>Metazoa</taxon>
        <taxon>Ecdysozoa</taxon>
        <taxon>Arthropoda</taxon>
        <taxon>Hexapoda</taxon>
        <taxon>Insecta</taxon>
        <taxon>Pterygota</taxon>
        <taxon>Neoptera</taxon>
        <taxon>Paraneoptera</taxon>
        <taxon>Hemiptera</taxon>
        <taxon>Sternorrhyncha</taxon>
        <taxon>Aphidomorpha</taxon>
        <taxon>Aphidoidea</taxon>
        <taxon>Aphididae</taxon>
        <taxon>Aphidini</taxon>
        <taxon>Aphis</taxon>
        <taxon>Aphis</taxon>
    </lineage>
</organism>
<feature type="non-terminal residue" evidence="1">
    <location>
        <position position="1"/>
    </location>
</feature>
<name>A0A6G0Y911_APHCR</name>
<dbReference type="Proteomes" id="UP000478052">
    <property type="component" value="Unassembled WGS sequence"/>
</dbReference>
<reference evidence="1 2" key="1">
    <citation type="submission" date="2019-08" db="EMBL/GenBank/DDBJ databases">
        <title>Whole genome of Aphis craccivora.</title>
        <authorList>
            <person name="Voronova N.V."/>
            <person name="Shulinski R.S."/>
            <person name="Bandarenka Y.V."/>
            <person name="Zhorov D.G."/>
            <person name="Warner D."/>
        </authorList>
    </citation>
    <scope>NUCLEOTIDE SEQUENCE [LARGE SCALE GENOMIC DNA]</scope>
    <source>
        <strain evidence="1">180601</strain>
        <tissue evidence="1">Whole Body</tissue>
    </source>
</reference>
<evidence type="ECO:0000313" key="2">
    <source>
        <dbReference type="Proteomes" id="UP000478052"/>
    </source>
</evidence>
<dbReference type="EMBL" id="VUJU01005449">
    <property type="protein sequence ID" value="KAF0751191.1"/>
    <property type="molecule type" value="Genomic_DNA"/>
</dbReference>
<sequence>SNDNYHCIRKTILNEDDLSPRIQFSVVGEKGGLCFIGLNPSKFKFFYNYY</sequence>
<proteinExistence type="predicted"/>
<protein>
    <submittedName>
        <fullName evidence="1">Uncharacterized protein</fullName>
    </submittedName>
</protein>